<comment type="caution">
    <text evidence="6">The sequence shown here is derived from an EMBL/GenBank/DDBJ whole genome shotgun (WGS) entry which is preliminary data.</text>
</comment>
<evidence type="ECO:0000256" key="3">
    <source>
        <dbReference type="PROSITE-ProRule" id="PRU00169"/>
    </source>
</evidence>
<dbReference type="SUPFAM" id="SSF52172">
    <property type="entry name" value="CheY-like"/>
    <property type="match status" value="1"/>
</dbReference>
<organism evidence="6">
    <name type="scientific">Desulfofervidus auxilii</name>
    <dbReference type="NCBI Taxonomy" id="1621989"/>
    <lineage>
        <taxon>Bacteria</taxon>
        <taxon>Pseudomonadati</taxon>
        <taxon>Thermodesulfobacteriota</taxon>
        <taxon>Candidatus Desulfofervidia</taxon>
        <taxon>Candidatus Desulfofervidales</taxon>
        <taxon>Candidatus Desulfofervidaceae</taxon>
        <taxon>Candidatus Desulfofervidus</taxon>
    </lineage>
</organism>
<dbReference type="AlphaFoldDB" id="A0A7C1VL57"/>
<dbReference type="GO" id="GO:0000160">
    <property type="term" value="P:phosphorelay signal transduction system"/>
    <property type="evidence" value="ECO:0007669"/>
    <property type="project" value="InterPro"/>
</dbReference>
<dbReference type="EMBL" id="DRIH01000109">
    <property type="protein sequence ID" value="HEC67828.1"/>
    <property type="molecule type" value="Genomic_DNA"/>
</dbReference>
<dbReference type="InterPro" id="IPR050469">
    <property type="entry name" value="Diguanylate_Cyclase"/>
</dbReference>
<dbReference type="FunFam" id="3.30.70.270:FF:000001">
    <property type="entry name" value="Diguanylate cyclase domain protein"/>
    <property type="match status" value="1"/>
</dbReference>
<feature type="modified residue" description="4-aspartylphosphate" evidence="3">
    <location>
        <position position="54"/>
    </location>
</feature>
<dbReference type="SMART" id="SM00267">
    <property type="entry name" value="GGDEF"/>
    <property type="match status" value="1"/>
</dbReference>
<sequence>MRKPVILIIDDSKLIAQFCRQILDPKGFHVIWSSDGLKGLKEVKKVKPDLILLDVVMPNLDGYETLQRLKQFQTTSDVPVIMLSSKTEAVDKVKGLELGAVDYITKPFDAGELIARVNTQLRLKTLHDELVEKTKKLSKMADRDGLTGLYNHRYYQDKLAEEFARAKRYKLPLSNILMDIDFFKKINDTYGHAAGDIILKGIGSMLRGSTRKEIDTPARYGGEEFAIILPHTELSRAIKVAERLRKAVAEHPFKISTGHISITMSFGVAAIPHAEIEDKQALIKASDEALYKAKEKGRNRVEAFL</sequence>
<dbReference type="Gene3D" id="3.30.70.270">
    <property type="match status" value="1"/>
</dbReference>
<comment type="catalytic activity">
    <reaction evidence="2">
        <text>2 GTP = 3',3'-c-di-GMP + 2 diphosphate</text>
        <dbReference type="Rhea" id="RHEA:24898"/>
        <dbReference type="ChEBI" id="CHEBI:33019"/>
        <dbReference type="ChEBI" id="CHEBI:37565"/>
        <dbReference type="ChEBI" id="CHEBI:58805"/>
        <dbReference type="EC" id="2.7.7.65"/>
    </reaction>
</comment>
<accession>A0A7C1VL57</accession>
<dbReference type="PANTHER" id="PTHR45138:SF9">
    <property type="entry name" value="DIGUANYLATE CYCLASE DGCM-RELATED"/>
    <property type="match status" value="1"/>
</dbReference>
<name>A0A7C1VL57_DESA2</name>
<dbReference type="InterPro" id="IPR011006">
    <property type="entry name" value="CheY-like_superfamily"/>
</dbReference>
<feature type="domain" description="Response regulatory" evidence="4">
    <location>
        <begin position="5"/>
        <end position="121"/>
    </location>
</feature>
<dbReference type="Proteomes" id="UP000885738">
    <property type="component" value="Unassembled WGS sequence"/>
</dbReference>
<keyword evidence="3" id="KW-0597">Phosphoprotein</keyword>
<dbReference type="PROSITE" id="PS50110">
    <property type="entry name" value="RESPONSE_REGULATORY"/>
    <property type="match status" value="1"/>
</dbReference>
<dbReference type="CDD" id="cd01949">
    <property type="entry name" value="GGDEF"/>
    <property type="match status" value="1"/>
</dbReference>
<gene>
    <name evidence="6" type="ORF">ENI35_03320</name>
</gene>
<reference evidence="6" key="1">
    <citation type="journal article" date="2020" name="mSystems">
        <title>Genome- and Community-Level Interaction Insights into Carbon Utilization and Element Cycling Functions of Hydrothermarchaeota in Hydrothermal Sediment.</title>
        <authorList>
            <person name="Zhou Z."/>
            <person name="Liu Y."/>
            <person name="Xu W."/>
            <person name="Pan J."/>
            <person name="Luo Z.H."/>
            <person name="Li M."/>
        </authorList>
    </citation>
    <scope>NUCLEOTIDE SEQUENCE [LARGE SCALE GENOMIC DNA]</scope>
    <source>
        <strain evidence="6">HyVt-389</strain>
    </source>
</reference>
<dbReference type="GO" id="GO:0043709">
    <property type="term" value="P:cell adhesion involved in single-species biofilm formation"/>
    <property type="evidence" value="ECO:0007669"/>
    <property type="project" value="TreeGrafter"/>
</dbReference>
<dbReference type="EC" id="2.7.7.65" evidence="1"/>
<dbReference type="SMART" id="SM00448">
    <property type="entry name" value="REC"/>
    <property type="match status" value="1"/>
</dbReference>
<feature type="domain" description="GGDEF" evidence="5">
    <location>
        <begin position="171"/>
        <end position="305"/>
    </location>
</feature>
<evidence type="ECO:0000256" key="1">
    <source>
        <dbReference type="ARBA" id="ARBA00012528"/>
    </source>
</evidence>
<dbReference type="InterPro" id="IPR001789">
    <property type="entry name" value="Sig_transdc_resp-reg_receiver"/>
</dbReference>
<proteinExistence type="predicted"/>
<dbReference type="InterPro" id="IPR000160">
    <property type="entry name" value="GGDEF_dom"/>
</dbReference>
<evidence type="ECO:0000259" key="4">
    <source>
        <dbReference type="PROSITE" id="PS50110"/>
    </source>
</evidence>
<dbReference type="GO" id="GO:1902201">
    <property type="term" value="P:negative regulation of bacterial-type flagellum-dependent cell motility"/>
    <property type="evidence" value="ECO:0007669"/>
    <property type="project" value="TreeGrafter"/>
</dbReference>
<dbReference type="PANTHER" id="PTHR45138">
    <property type="entry name" value="REGULATORY COMPONENTS OF SENSORY TRANSDUCTION SYSTEM"/>
    <property type="match status" value="1"/>
</dbReference>
<dbReference type="Pfam" id="PF00990">
    <property type="entry name" value="GGDEF"/>
    <property type="match status" value="1"/>
</dbReference>
<dbReference type="Gene3D" id="3.40.50.2300">
    <property type="match status" value="1"/>
</dbReference>
<dbReference type="InterPro" id="IPR029787">
    <property type="entry name" value="Nucleotide_cyclase"/>
</dbReference>
<dbReference type="GO" id="GO:0005886">
    <property type="term" value="C:plasma membrane"/>
    <property type="evidence" value="ECO:0007669"/>
    <property type="project" value="TreeGrafter"/>
</dbReference>
<dbReference type="SUPFAM" id="SSF55073">
    <property type="entry name" value="Nucleotide cyclase"/>
    <property type="match status" value="1"/>
</dbReference>
<protein>
    <recommendedName>
        <fullName evidence="1">diguanylate cyclase</fullName>
        <ecNumber evidence="1">2.7.7.65</ecNumber>
    </recommendedName>
</protein>
<dbReference type="Pfam" id="PF00072">
    <property type="entry name" value="Response_reg"/>
    <property type="match status" value="1"/>
</dbReference>
<evidence type="ECO:0000313" key="6">
    <source>
        <dbReference type="EMBL" id="HEC67828.1"/>
    </source>
</evidence>
<evidence type="ECO:0000256" key="2">
    <source>
        <dbReference type="ARBA" id="ARBA00034247"/>
    </source>
</evidence>
<dbReference type="Gene3D" id="6.10.250.690">
    <property type="match status" value="1"/>
</dbReference>
<dbReference type="NCBIfam" id="TIGR00254">
    <property type="entry name" value="GGDEF"/>
    <property type="match status" value="1"/>
</dbReference>
<dbReference type="PROSITE" id="PS50887">
    <property type="entry name" value="GGDEF"/>
    <property type="match status" value="1"/>
</dbReference>
<dbReference type="GO" id="GO:0052621">
    <property type="term" value="F:diguanylate cyclase activity"/>
    <property type="evidence" value="ECO:0007669"/>
    <property type="project" value="UniProtKB-EC"/>
</dbReference>
<evidence type="ECO:0000259" key="5">
    <source>
        <dbReference type="PROSITE" id="PS50887"/>
    </source>
</evidence>
<dbReference type="InterPro" id="IPR043128">
    <property type="entry name" value="Rev_trsase/Diguanyl_cyclase"/>
</dbReference>